<accession>A0A3T0N7I6</accession>
<gene>
    <name evidence="7" type="ORF">EBB79_20155</name>
</gene>
<evidence type="ECO:0000256" key="6">
    <source>
        <dbReference type="SAM" id="Phobius"/>
    </source>
</evidence>
<evidence type="ECO:0000256" key="1">
    <source>
        <dbReference type="ARBA" id="ARBA00004651"/>
    </source>
</evidence>
<evidence type="ECO:0000256" key="2">
    <source>
        <dbReference type="ARBA" id="ARBA00022475"/>
    </source>
</evidence>
<feature type="transmembrane region" description="Helical" evidence="6">
    <location>
        <begin position="40"/>
        <end position="63"/>
    </location>
</feature>
<evidence type="ECO:0000256" key="5">
    <source>
        <dbReference type="ARBA" id="ARBA00023136"/>
    </source>
</evidence>
<evidence type="ECO:0000313" key="8">
    <source>
        <dbReference type="Proteomes" id="UP000283063"/>
    </source>
</evidence>
<keyword evidence="3 6" id="KW-0812">Transmembrane</keyword>
<dbReference type="RefSeq" id="WP_127750553.1">
    <property type="nucleotide sequence ID" value="NZ_CP033219.1"/>
</dbReference>
<dbReference type="PANTHER" id="PTHR30086">
    <property type="entry name" value="ARGININE EXPORTER PROTEIN ARGO"/>
    <property type="match status" value="1"/>
</dbReference>
<keyword evidence="2" id="KW-1003">Cell membrane</keyword>
<name>A0A3T0N7I6_9RHOB</name>
<feature type="transmembrane region" description="Helical" evidence="6">
    <location>
        <begin position="182"/>
        <end position="202"/>
    </location>
</feature>
<evidence type="ECO:0000313" key="7">
    <source>
        <dbReference type="EMBL" id="AZV79967.1"/>
    </source>
</evidence>
<dbReference type="EMBL" id="CP033219">
    <property type="protein sequence ID" value="AZV79967.1"/>
    <property type="molecule type" value="Genomic_DNA"/>
</dbReference>
<dbReference type="GO" id="GO:0015171">
    <property type="term" value="F:amino acid transmembrane transporter activity"/>
    <property type="evidence" value="ECO:0007669"/>
    <property type="project" value="TreeGrafter"/>
</dbReference>
<feature type="transmembrane region" description="Helical" evidence="6">
    <location>
        <begin position="109"/>
        <end position="135"/>
    </location>
</feature>
<evidence type="ECO:0000256" key="3">
    <source>
        <dbReference type="ARBA" id="ARBA00022692"/>
    </source>
</evidence>
<dbReference type="GO" id="GO:0005886">
    <property type="term" value="C:plasma membrane"/>
    <property type="evidence" value="ECO:0007669"/>
    <property type="project" value="UniProtKB-SubCell"/>
</dbReference>
<keyword evidence="8" id="KW-1185">Reference proteome</keyword>
<feature type="transmembrane region" description="Helical" evidence="6">
    <location>
        <begin position="147"/>
        <end position="170"/>
    </location>
</feature>
<protein>
    <submittedName>
        <fullName evidence="7">LysE family translocator</fullName>
    </submittedName>
</protein>
<dbReference type="OrthoDB" id="7659099at2"/>
<organism evidence="7 8">
    <name type="scientific">Parasedimentitalea marina</name>
    <dbReference type="NCBI Taxonomy" id="2483033"/>
    <lineage>
        <taxon>Bacteria</taxon>
        <taxon>Pseudomonadati</taxon>
        <taxon>Pseudomonadota</taxon>
        <taxon>Alphaproteobacteria</taxon>
        <taxon>Rhodobacterales</taxon>
        <taxon>Paracoccaceae</taxon>
        <taxon>Parasedimentitalea</taxon>
    </lineage>
</organism>
<keyword evidence="4 6" id="KW-1133">Transmembrane helix</keyword>
<dbReference type="AlphaFoldDB" id="A0A3T0N7I6"/>
<sequence>MDGVNLALIMAAGLLAGASPGPATLTIAGTSMQQGRKAGLVLASGISTGSLIWSVSAAFGLGAVMLANAWLFEVARYAGAAYLMYLAFRSARSALRSGTPEMKSSRAKSLRAIFAKGLALHITNPKAVLFFGSLYAIAIPPGTSPSVLLTVIAVIAVQSTLVFHGYALLFSSATAARIYQRLRRGFEAVFAAAFATASWQIFTARFS</sequence>
<dbReference type="InterPro" id="IPR001123">
    <property type="entry name" value="LeuE-type"/>
</dbReference>
<evidence type="ECO:0000256" key="4">
    <source>
        <dbReference type="ARBA" id="ARBA00022989"/>
    </source>
</evidence>
<dbReference type="PANTHER" id="PTHR30086:SF20">
    <property type="entry name" value="ARGININE EXPORTER PROTEIN ARGO-RELATED"/>
    <property type="match status" value="1"/>
</dbReference>
<dbReference type="Pfam" id="PF01810">
    <property type="entry name" value="LysE"/>
    <property type="match status" value="1"/>
</dbReference>
<proteinExistence type="predicted"/>
<dbReference type="Proteomes" id="UP000283063">
    <property type="component" value="Chromosome"/>
</dbReference>
<reference evidence="7 8" key="1">
    <citation type="submission" date="2018-10" db="EMBL/GenBank/DDBJ databases">
        <title>Parasedimentitalea marina sp. nov., a psychrophilic bacterium isolated from deep seawater of the New Britain Trench.</title>
        <authorList>
            <person name="Cao J."/>
        </authorList>
    </citation>
    <scope>NUCLEOTIDE SEQUENCE [LARGE SCALE GENOMIC DNA]</scope>
    <source>
        <strain evidence="7 8">W43</strain>
    </source>
</reference>
<comment type="subcellular location">
    <subcellularLocation>
        <location evidence="1">Cell membrane</location>
        <topology evidence="1">Multi-pass membrane protein</topology>
    </subcellularLocation>
</comment>
<keyword evidence="5 6" id="KW-0472">Membrane</keyword>
<dbReference type="KEGG" id="sedi:EBB79_20155"/>
<feature type="transmembrane region" description="Helical" evidence="6">
    <location>
        <begin position="6"/>
        <end position="28"/>
    </location>
</feature>